<protein>
    <submittedName>
        <fullName evidence="1">Uncharacterized protein</fullName>
    </submittedName>
</protein>
<dbReference type="PANTHER" id="PTHR36195">
    <property type="entry name" value="DOMAIN PROTEIN, PUTATIVE (AFU_ORTHOLOGUE AFUA_5G01990)-RELATED-RELATED"/>
    <property type="match status" value="1"/>
</dbReference>
<dbReference type="VEuPathDB" id="FungiDB:ASPZODRAFT_57863"/>
<dbReference type="AlphaFoldDB" id="A0A1L9SSW8"/>
<dbReference type="RefSeq" id="XP_022584723.1">
    <property type="nucleotide sequence ID" value="XM_022728720.1"/>
</dbReference>
<evidence type="ECO:0000313" key="2">
    <source>
        <dbReference type="Proteomes" id="UP000184188"/>
    </source>
</evidence>
<dbReference type="OrthoDB" id="3682664at2759"/>
<dbReference type="Pfam" id="PF04681">
    <property type="entry name" value="Bys1"/>
    <property type="match status" value="1"/>
</dbReference>
<proteinExistence type="predicted"/>
<reference evidence="2" key="1">
    <citation type="journal article" date="2017" name="Genome Biol.">
        <title>Comparative genomics reveals high biological diversity and specific adaptations in the industrially and medically important fungal genus Aspergillus.</title>
        <authorList>
            <person name="de Vries R.P."/>
            <person name="Riley R."/>
            <person name="Wiebenga A."/>
            <person name="Aguilar-Osorio G."/>
            <person name="Amillis S."/>
            <person name="Uchima C.A."/>
            <person name="Anderluh G."/>
            <person name="Asadollahi M."/>
            <person name="Askin M."/>
            <person name="Barry K."/>
            <person name="Battaglia E."/>
            <person name="Bayram O."/>
            <person name="Benocci T."/>
            <person name="Braus-Stromeyer S.A."/>
            <person name="Caldana C."/>
            <person name="Canovas D."/>
            <person name="Cerqueira G.C."/>
            <person name="Chen F."/>
            <person name="Chen W."/>
            <person name="Choi C."/>
            <person name="Clum A."/>
            <person name="Dos Santos R.A."/>
            <person name="Damasio A.R."/>
            <person name="Diallinas G."/>
            <person name="Emri T."/>
            <person name="Fekete E."/>
            <person name="Flipphi M."/>
            <person name="Freyberg S."/>
            <person name="Gallo A."/>
            <person name="Gournas C."/>
            <person name="Habgood R."/>
            <person name="Hainaut M."/>
            <person name="Harispe M.L."/>
            <person name="Henrissat B."/>
            <person name="Hilden K.S."/>
            <person name="Hope R."/>
            <person name="Hossain A."/>
            <person name="Karabika E."/>
            <person name="Karaffa L."/>
            <person name="Karanyi Z."/>
            <person name="Krasevec N."/>
            <person name="Kuo A."/>
            <person name="Kusch H."/>
            <person name="LaButti K."/>
            <person name="Lagendijk E.L."/>
            <person name="Lapidus A."/>
            <person name="Levasseur A."/>
            <person name="Lindquist E."/>
            <person name="Lipzen A."/>
            <person name="Logrieco A.F."/>
            <person name="MacCabe A."/>
            <person name="Maekelae M.R."/>
            <person name="Malavazi I."/>
            <person name="Melin P."/>
            <person name="Meyer V."/>
            <person name="Mielnichuk N."/>
            <person name="Miskei M."/>
            <person name="Molnar A.P."/>
            <person name="Mule G."/>
            <person name="Ngan C.Y."/>
            <person name="Orejas M."/>
            <person name="Orosz E."/>
            <person name="Ouedraogo J.P."/>
            <person name="Overkamp K.M."/>
            <person name="Park H.-S."/>
            <person name="Perrone G."/>
            <person name="Piumi F."/>
            <person name="Punt P.J."/>
            <person name="Ram A.F."/>
            <person name="Ramon A."/>
            <person name="Rauscher S."/>
            <person name="Record E."/>
            <person name="Riano-Pachon D.M."/>
            <person name="Robert V."/>
            <person name="Roehrig J."/>
            <person name="Ruller R."/>
            <person name="Salamov A."/>
            <person name="Salih N.S."/>
            <person name="Samson R.A."/>
            <person name="Sandor E."/>
            <person name="Sanguinetti M."/>
            <person name="Schuetze T."/>
            <person name="Sepcic K."/>
            <person name="Shelest E."/>
            <person name="Sherlock G."/>
            <person name="Sophianopoulou V."/>
            <person name="Squina F.M."/>
            <person name="Sun H."/>
            <person name="Susca A."/>
            <person name="Todd R.B."/>
            <person name="Tsang A."/>
            <person name="Unkles S.E."/>
            <person name="van de Wiele N."/>
            <person name="van Rossen-Uffink D."/>
            <person name="Oliveira J.V."/>
            <person name="Vesth T.C."/>
            <person name="Visser J."/>
            <person name="Yu J.-H."/>
            <person name="Zhou M."/>
            <person name="Andersen M.R."/>
            <person name="Archer D.B."/>
            <person name="Baker S.E."/>
            <person name="Benoit I."/>
            <person name="Brakhage A.A."/>
            <person name="Braus G.H."/>
            <person name="Fischer R."/>
            <person name="Frisvad J.C."/>
            <person name="Goldman G.H."/>
            <person name="Houbraken J."/>
            <person name="Oakley B."/>
            <person name="Pocsi I."/>
            <person name="Scazzocchio C."/>
            <person name="Seiboth B."/>
            <person name="vanKuyk P.A."/>
            <person name="Wortman J."/>
            <person name="Dyer P.S."/>
            <person name="Grigoriev I.V."/>
        </authorList>
    </citation>
    <scope>NUCLEOTIDE SEQUENCE [LARGE SCALE GENOMIC DNA]</scope>
    <source>
        <strain evidence="2">CBS 506.65</strain>
    </source>
</reference>
<gene>
    <name evidence="1" type="ORF">ASPZODRAFT_57863</name>
</gene>
<keyword evidence="2" id="KW-1185">Reference proteome</keyword>
<dbReference type="STRING" id="1073090.A0A1L9SSW8"/>
<name>A0A1L9SSW8_9EURO</name>
<organism evidence="1 2">
    <name type="scientific">Penicilliopsis zonata CBS 506.65</name>
    <dbReference type="NCBI Taxonomy" id="1073090"/>
    <lineage>
        <taxon>Eukaryota</taxon>
        <taxon>Fungi</taxon>
        <taxon>Dikarya</taxon>
        <taxon>Ascomycota</taxon>
        <taxon>Pezizomycotina</taxon>
        <taxon>Eurotiomycetes</taxon>
        <taxon>Eurotiomycetidae</taxon>
        <taxon>Eurotiales</taxon>
        <taxon>Aspergillaceae</taxon>
        <taxon>Penicilliopsis</taxon>
    </lineage>
</organism>
<dbReference type="PANTHER" id="PTHR36195:SF5">
    <property type="entry name" value="BYS1 FAMILY PROTEIN (AFU_ORTHOLOGUE AFUA_2G04533)"/>
    <property type="match status" value="1"/>
</dbReference>
<sequence>MAASNQTVGSAIVINQCFSPVYLWSVDALVSPQQTLFPGDNYTETFRRDQKTGGVAIKITTVPDGLYESAPQTVFAYNLVDSCVWYDLSDVFGDPFSGEVVEILPANPAIYWGNGVPPAGSQVRTRPAEEDIILFLC</sequence>
<dbReference type="EMBL" id="KV878337">
    <property type="protein sequence ID" value="OJJ50213.1"/>
    <property type="molecule type" value="Genomic_DNA"/>
</dbReference>
<evidence type="ECO:0000313" key="1">
    <source>
        <dbReference type="EMBL" id="OJJ50213.1"/>
    </source>
</evidence>
<accession>A0A1L9SSW8</accession>
<dbReference type="GeneID" id="34615184"/>
<dbReference type="InterPro" id="IPR006771">
    <property type="entry name" value="CetA-like"/>
</dbReference>
<dbReference type="Proteomes" id="UP000184188">
    <property type="component" value="Unassembled WGS sequence"/>
</dbReference>